<accession>A0A974A469</accession>
<evidence type="ECO:0000313" key="2">
    <source>
        <dbReference type="EMBL" id="NVI49151.1"/>
    </source>
</evidence>
<evidence type="ECO:0000256" key="1">
    <source>
        <dbReference type="SAM" id="MobiDB-lite"/>
    </source>
</evidence>
<reference evidence="2" key="1">
    <citation type="submission" date="2020-06" db="EMBL/GenBank/DDBJ databases">
        <title>Whole Genome Sequence of Bradyrhizobium sp. Strain 1S1.</title>
        <authorList>
            <person name="Bromfield E.S.P."/>
            <person name="Cloutier S."/>
        </authorList>
    </citation>
    <scope>NUCLEOTIDE SEQUENCE [LARGE SCALE GENOMIC DNA]</scope>
    <source>
        <strain evidence="2">1S1</strain>
    </source>
</reference>
<feature type="region of interest" description="Disordered" evidence="1">
    <location>
        <begin position="145"/>
        <end position="170"/>
    </location>
</feature>
<dbReference type="AlphaFoldDB" id="A0A974A469"/>
<sequence>MPGRLCGAYEIARALPSKTYCRARIVAPRPGSGARGVRSMRTEGVSEPQGKLLCAWQLAVLRFSVTLDDADRMLVLAVAGELDRLDGAAAGSFHFFRRTTAELCHAITGHDAHADAVVRRFQMQIDNPRLRRAFEAAIARDRTPPKLVASRTRPSDDLWRGLAPRRATGT</sequence>
<protein>
    <submittedName>
        <fullName evidence="2">Uncharacterized protein</fullName>
    </submittedName>
</protein>
<dbReference type="EMBL" id="JAAOLE020000001">
    <property type="protein sequence ID" value="NVI49151.1"/>
    <property type="molecule type" value="Genomic_DNA"/>
</dbReference>
<name>A0A974A469_9BRAD</name>
<proteinExistence type="predicted"/>
<comment type="caution">
    <text evidence="2">The sequence shown here is derived from an EMBL/GenBank/DDBJ whole genome shotgun (WGS) entry which is preliminary data.</text>
</comment>
<gene>
    <name evidence="2" type="ORF">HAP48_041145</name>
</gene>
<organism evidence="2">
    <name type="scientific">Bradyrhizobium septentrionale</name>
    <dbReference type="NCBI Taxonomy" id="1404411"/>
    <lineage>
        <taxon>Bacteria</taxon>
        <taxon>Pseudomonadati</taxon>
        <taxon>Pseudomonadota</taxon>
        <taxon>Alphaproteobacteria</taxon>
        <taxon>Hyphomicrobiales</taxon>
        <taxon>Nitrobacteraceae</taxon>
        <taxon>Bradyrhizobium</taxon>
    </lineage>
</organism>